<name>A0AAW1NCV0_POPJA</name>
<dbReference type="Proteomes" id="UP001458880">
    <property type="component" value="Unassembled WGS sequence"/>
</dbReference>
<keyword evidence="2" id="KW-1185">Reference proteome</keyword>
<gene>
    <name evidence="1" type="ORF">QE152_g86</name>
</gene>
<protein>
    <submittedName>
        <fullName evidence="1">Uncharacterized protein</fullName>
    </submittedName>
</protein>
<dbReference type="EMBL" id="JASPKY010000001">
    <property type="protein sequence ID" value="KAK9759237.1"/>
    <property type="molecule type" value="Genomic_DNA"/>
</dbReference>
<sequence>MGDLKRAEDKLLGKQLIIDNLQHSLQNLIMINKKAFSSVSTQTDSIELCDKASEAVAAAVDIEVQVGVPSTNAFRDQGRAEMDLTVQQDNVVDRVPQTSLELLNAAINLDEDKKYSDIGLSRGICNGVRCDTLKSTELVSDSWWRRRTKPETKPRILILADSHGRSFGEAVRGLHRFRHYDITSFYKAGADLEDVVSDLESLASDFGRDDCVVIMGGSNNALKGKNFNENRLLHLKRLSYVTNVIVVLTPY</sequence>
<accession>A0AAW1NCV0</accession>
<proteinExistence type="predicted"/>
<organism evidence="1 2">
    <name type="scientific">Popillia japonica</name>
    <name type="common">Japanese beetle</name>
    <dbReference type="NCBI Taxonomy" id="7064"/>
    <lineage>
        <taxon>Eukaryota</taxon>
        <taxon>Metazoa</taxon>
        <taxon>Ecdysozoa</taxon>
        <taxon>Arthropoda</taxon>
        <taxon>Hexapoda</taxon>
        <taxon>Insecta</taxon>
        <taxon>Pterygota</taxon>
        <taxon>Neoptera</taxon>
        <taxon>Endopterygota</taxon>
        <taxon>Coleoptera</taxon>
        <taxon>Polyphaga</taxon>
        <taxon>Scarabaeiformia</taxon>
        <taxon>Scarabaeidae</taxon>
        <taxon>Rutelinae</taxon>
        <taxon>Popillia</taxon>
    </lineage>
</organism>
<dbReference type="AlphaFoldDB" id="A0AAW1NCV0"/>
<evidence type="ECO:0000313" key="1">
    <source>
        <dbReference type="EMBL" id="KAK9759237.1"/>
    </source>
</evidence>
<evidence type="ECO:0000313" key="2">
    <source>
        <dbReference type="Proteomes" id="UP001458880"/>
    </source>
</evidence>
<reference evidence="1 2" key="1">
    <citation type="journal article" date="2024" name="BMC Genomics">
        <title>De novo assembly and annotation of Popillia japonica's genome with initial clues to its potential as an invasive pest.</title>
        <authorList>
            <person name="Cucini C."/>
            <person name="Boschi S."/>
            <person name="Funari R."/>
            <person name="Cardaioli E."/>
            <person name="Iannotti N."/>
            <person name="Marturano G."/>
            <person name="Paoli F."/>
            <person name="Bruttini M."/>
            <person name="Carapelli A."/>
            <person name="Frati F."/>
            <person name="Nardi F."/>
        </authorList>
    </citation>
    <scope>NUCLEOTIDE SEQUENCE [LARGE SCALE GENOMIC DNA]</scope>
    <source>
        <strain evidence="1">DMR45628</strain>
    </source>
</reference>
<comment type="caution">
    <text evidence="1">The sequence shown here is derived from an EMBL/GenBank/DDBJ whole genome shotgun (WGS) entry which is preliminary data.</text>
</comment>